<dbReference type="PROSITE" id="PS51318">
    <property type="entry name" value="TAT"/>
    <property type="match status" value="1"/>
</dbReference>
<dbReference type="PANTHER" id="PTHR31490">
    <property type="entry name" value="GLYCOSYL HYDROLASE"/>
    <property type="match status" value="1"/>
</dbReference>
<dbReference type="AlphaFoldDB" id="A0A160TPH0"/>
<evidence type="ECO:0000313" key="11">
    <source>
        <dbReference type="EMBL" id="CUS45844.1"/>
    </source>
</evidence>
<evidence type="ECO:0000256" key="3">
    <source>
        <dbReference type="ARBA" id="ARBA00012590"/>
    </source>
</evidence>
<keyword evidence="5" id="KW-0732">Signal</keyword>
<proteinExistence type="inferred from homology"/>
<organism evidence="11">
    <name type="scientific">hydrothermal vent metagenome</name>
    <dbReference type="NCBI Taxonomy" id="652676"/>
    <lineage>
        <taxon>unclassified sequences</taxon>
        <taxon>metagenomes</taxon>
        <taxon>ecological metagenomes</taxon>
    </lineage>
</organism>
<dbReference type="SUPFAM" id="SSF51445">
    <property type="entry name" value="(Trans)glycosidases"/>
    <property type="match status" value="1"/>
</dbReference>
<dbReference type="EMBL" id="CZQE01000307">
    <property type="protein sequence ID" value="CUS45844.1"/>
    <property type="molecule type" value="Genomic_DNA"/>
</dbReference>
<evidence type="ECO:0000256" key="2">
    <source>
        <dbReference type="ARBA" id="ARBA00007495"/>
    </source>
</evidence>
<dbReference type="InterPro" id="IPR006311">
    <property type="entry name" value="TAT_signal"/>
</dbReference>
<keyword evidence="8 11" id="KW-0326">Glycosidase</keyword>
<evidence type="ECO:0000256" key="6">
    <source>
        <dbReference type="ARBA" id="ARBA00022801"/>
    </source>
</evidence>
<evidence type="ECO:0000256" key="1">
    <source>
        <dbReference type="ARBA" id="ARBA00000681"/>
    </source>
</evidence>
<accession>A0A160TPH0</accession>
<dbReference type="Pfam" id="PF00331">
    <property type="entry name" value="Glyco_hydro_10"/>
    <property type="match status" value="1"/>
</dbReference>
<keyword evidence="4 11" id="KW-0858">Xylan degradation</keyword>
<evidence type="ECO:0000256" key="9">
    <source>
        <dbReference type="ARBA" id="ARBA00023326"/>
    </source>
</evidence>
<evidence type="ECO:0000256" key="7">
    <source>
        <dbReference type="ARBA" id="ARBA00023277"/>
    </source>
</evidence>
<name>A0A160TPH0_9ZZZZ</name>
<keyword evidence="7" id="KW-0119">Carbohydrate metabolism</keyword>
<evidence type="ECO:0000259" key="10">
    <source>
        <dbReference type="PROSITE" id="PS51760"/>
    </source>
</evidence>
<evidence type="ECO:0000256" key="5">
    <source>
        <dbReference type="ARBA" id="ARBA00022729"/>
    </source>
</evidence>
<dbReference type="Gene3D" id="3.20.20.80">
    <property type="entry name" value="Glycosidases"/>
    <property type="match status" value="1"/>
</dbReference>
<keyword evidence="6 11" id="KW-0378">Hydrolase</keyword>
<dbReference type="GO" id="GO:0045493">
    <property type="term" value="P:xylan catabolic process"/>
    <property type="evidence" value="ECO:0007669"/>
    <property type="project" value="UniProtKB-KW"/>
</dbReference>
<dbReference type="EC" id="3.2.1.8" evidence="3"/>
<dbReference type="PRINTS" id="PR00134">
    <property type="entry name" value="GLHYDRLASE10"/>
</dbReference>
<comment type="catalytic activity">
    <reaction evidence="1">
        <text>Endohydrolysis of (1-&gt;4)-beta-D-xylosidic linkages in xylans.</text>
        <dbReference type="EC" id="3.2.1.8"/>
    </reaction>
</comment>
<dbReference type="InterPro" id="IPR044846">
    <property type="entry name" value="GH10"/>
</dbReference>
<gene>
    <name evidence="11" type="ORF">MGWOODY_Smn3469</name>
</gene>
<protein>
    <recommendedName>
        <fullName evidence="3">endo-1,4-beta-xylanase</fullName>
        <ecNumber evidence="3">3.2.1.8</ecNumber>
    </recommendedName>
</protein>
<feature type="domain" description="GH10" evidence="10">
    <location>
        <begin position="25"/>
        <end position="364"/>
    </location>
</feature>
<dbReference type="PROSITE" id="PS51760">
    <property type="entry name" value="GH10_2"/>
    <property type="match status" value="1"/>
</dbReference>
<evidence type="ECO:0000256" key="4">
    <source>
        <dbReference type="ARBA" id="ARBA00022651"/>
    </source>
</evidence>
<reference evidence="11" key="1">
    <citation type="submission" date="2015-10" db="EMBL/GenBank/DDBJ databases">
        <authorList>
            <person name="Gilbert D.G."/>
        </authorList>
    </citation>
    <scope>NUCLEOTIDE SEQUENCE</scope>
</reference>
<evidence type="ECO:0000256" key="8">
    <source>
        <dbReference type="ARBA" id="ARBA00023295"/>
    </source>
</evidence>
<dbReference type="PANTHER" id="PTHR31490:SF88">
    <property type="entry name" value="BETA-XYLANASE"/>
    <property type="match status" value="1"/>
</dbReference>
<dbReference type="InterPro" id="IPR017853">
    <property type="entry name" value="GH"/>
</dbReference>
<dbReference type="InterPro" id="IPR001000">
    <property type="entry name" value="GH10_dom"/>
</dbReference>
<sequence>MTDLTRREAIGAAAAAALLVPGSALAASPGLDAIGKPRGVRFGTCLGGKGLRDPRYRALVVAQCGLIVPENELKWQAVRPDAKSFDFRAADALIAWATSVGLGVRGHTLLWQKTERYPQWLVEHDFGPNPRAEAERLLTEHVSTVAGRYAGVLPSFDVVNEAVNEKTGDLRETVLTAPLGAENVIDLAFRTARAAAPGMQLVYNDYMSWEPGNDLHRSGVLKLLEALKKRGTPVDALGIQSHIGAPGQGAGAPFGTRDEKAWHDFLDSVTGMGLKLVVTEMDVNDKLLPADVAIRDRAVADYARAFLDSLLAYPQLDTVLFWGISDKYSWLQGLTPRPDGLAKRCCPYGMNYEPRPLRTAVAAALAAAPAR</sequence>
<dbReference type="SMART" id="SM00633">
    <property type="entry name" value="Glyco_10"/>
    <property type="match status" value="1"/>
</dbReference>
<comment type="similarity">
    <text evidence="2">Belongs to the glycosyl hydrolase 10 (cellulase F) family.</text>
</comment>
<dbReference type="GO" id="GO:0031176">
    <property type="term" value="F:endo-1,4-beta-xylanase activity"/>
    <property type="evidence" value="ECO:0007669"/>
    <property type="project" value="UniProtKB-EC"/>
</dbReference>
<keyword evidence="9" id="KW-0624">Polysaccharide degradation</keyword>